<name>A0A9D4QR15_DREPO</name>
<protein>
    <submittedName>
        <fullName evidence="2">Uncharacterized protein</fullName>
    </submittedName>
</protein>
<dbReference type="EMBL" id="JAIWYP010000004">
    <property type="protein sequence ID" value="KAH3839160.1"/>
    <property type="molecule type" value="Genomic_DNA"/>
</dbReference>
<evidence type="ECO:0000313" key="3">
    <source>
        <dbReference type="Proteomes" id="UP000828390"/>
    </source>
</evidence>
<keyword evidence="3" id="KW-1185">Reference proteome</keyword>
<dbReference type="Proteomes" id="UP000828390">
    <property type="component" value="Unassembled WGS sequence"/>
</dbReference>
<evidence type="ECO:0000313" key="2">
    <source>
        <dbReference type="EMBL" id="KAH3839160.1"/>
    </source>
</evidence>
<feature type="region of interest" description="Disordered" evidence="1">
    <location>
        <begin position="31"/>
        <end position="59"/>
    </location>
</feature>
<comment type="caution">
    <text evidence="2">The sequence shown here is derived from an EMBL/GenBank/DDBJ whole genome shotgun (WGS) entry which is preliminary data.</text>
</comment>
<proteinExistence type="predicted"/>
<gene>
    <name evidence="2" type="ORF">DPMN_112584</name>
</gene>
<organism evidence="2 3">
    <name type="scientific">Dreissena polymorpha</name>
    <name type="common">Zebra mussel</name>
    <name type="synonym">Mytilus polymorpha</name>
    <dbReference type="NCBI Taxonomy" id="45954"/>
    <lineage>
        <taxon>Eukaryota</taxon>
        <taxon>Metazoa</taxon>
        <taxon>Spiralia</taxon>
        <taxon>Lophotrochozoa</taxon>
        <taxon>Mollusca</taxon>
        <taxon>Bivalvia</taxon>
        <taxon>Autobranchia</taxon>
        <taxon>Heteroconchia</taxon>
        <taxon>Euheterodonta</taxon>
        <taxon>Imparidentia</taxon>
        <taxon>Neoheterodontei</taxon>
        <taxon>Myida</taxon>
        <taxon>Dreissenoidea</taxon>
        <taxon>Dreissenidae</taxon>
        <taxon>Dreissena</taxon>
    </lineage>
</organism>
<reference evidence="2" key="2">
    <citation type="submission" date="2020-11" db="EMBL/GenBank/DDBJ databases">
        <authorList>
            <person name="McCartney M.A."/>
            <person name="Auch B."/>
            <person name="Kono T."/>
            <person name="Mallez S."/>
            <person name="Becker A."/>
            <person name="Gohl D.M."/>
            <person name="Silverstein K.A.T."/>
            <person name="Koren S."/>
            <person name="Bechman K.B."/>
            <person name="Herman A."/>
            <person name="Abrahante J.E."/>
            <person name="Garbe J."/>
        </authorList>
    </citation>
    <scope>NUCLEOTIDE SEQUENCE</scope>
    <source>
        <strain evidence="2">Duluth1</strain>
        <tissue evidence="2">Whole animal</tissue>
    </source>
</reference>
<dbReference type="AlphaFoldDB" id="A0A9D4QR15"/>
<reference evidence="2" key="1">
    <citation type="journal article" date="2019" name="bioRxiv">
        <title>The Genome of the Zebra Mussel, Dreissena polymorpha: A Resource for Invasive Species Research.</title>
        <authorList>
            <person name="McCartney M.A."/>
            <person name="Auch B."/>
            <person name="Kono T."/>
            <person name="Mallez S."/>
            <person name="Zhang Y."/>
            <person name="Obille A."/>
            <person name="Becker A."/>
            <person name="Abrahante J.E."/>
            <person name="Garbe J."/>
            <person name="Badalamenti J.P."/>
            <person name="Herman A."/>
            <person name="Mangelson H."/>
            <person name="Liachko I."/>
            <person name="Sullivan S."/>
            <person name="Sone E.D."/>
            <person name="Koren S."/>
            <person name="Silverstein K.A.T."/>
            <person name="Beckman K.B."/>
            <person name="Gohl D.M."/>
        </authorList>
    </citation>
    <scope>NUCLEOTIDE SEQUENCE</scope>
    <source>
        <strain evidence="2">Duluth1</strain>
        <tissue evidence="2">Whole animal</tissue>
    </source>
</reference>
<evidence type="ECO:0000256" key="1">
    <source>
        <dbReference type="SAM" id="MobiDB-lite"/>
    </source>
</evidence>
<feature type="compositionally biased region" description="Basic and acidic residues" evidence="1">
    <location>
        <begin position="35"/>
        <end position="59"/>
    </location>
</feature>
<sequence>MSLTLNKICSGIYFTNKCRLRRPRGRKLTGKFKKRERERERGEEREIEREREKREERERESWGEGKERCRLQAGRQQSGEWSECVRDGAGMEWREGGSDAVWVDVAVLACFRSFFLEFFFLSSRSFLLFPLSASPPSPLSLSSFSLSSPSLLSLSFSLALSRALLSPLSLLFSLALARERMAGR</sequence>
<accession>A0A9D4QR15</accession>